<feature type="compositionally biased region" description="Low complexity" evidence="1">
    <location>
        <begin position="33"/>
        <end position="49"/>
    </location>
</feature>
<reference evidence="2 3" key="1">
    <citation type="submission" date="2016-05" db="EMBL/GenBank/DDBJ databases">
        <title>Genome sequencing reveals origins of a unique bacterial endosymbiosis in the earliest lineages of terrestrial Fungi.</title>
        <authorList>
            <consortium name="DOE Joint Genome Institute"/>
            <person name="Uehling J."/>
            <person name="Gryganskyi A."/>
            <person name="Hameed K."/>
            <person name="Tschaplinski T."/>
            <person name="Misztal P."/>
            <person name="Wu S."/>
            <person name="Desiro A."/>
            <person name="Vande Pol N."/>
            <person name="Du Z.-Y."/>
            <person name="Zienkiewicz A."/>
            <person name="Zienkiewicz K."/>
            <person name="Morin E."/>
            <person name="Tisserant E."/>
            <person name="Splivallo R."/>
            <person name="Hainaut M."/>
            <person name="Henrissat B."/>
            <person name="Ohm R."/>
            <person name="Kuo A."/>
            <person name="Yan J."/>
            <person name="Lipzen A."/>
            <person name="Nolan M."/>
            <person name="Labutti K."/>
            <person name="Barry K."/>
            <person name="Goldstein A."/>
            <person name="Labbe J."/>
            <person name="Schadt C."/>
            <person name="Tuskan G."/>
            <person name="Grigoriev I."/>
            <person name="Martin F."/>
            <person name="Vilgalys R."/>
            <person name="Bonito G."/>
        </authorList>
    </citation>
    <scope>NUCLEOTIDE SEQUENCE [LARGE SCALE GENOMIC DNA]</scope>
    <source>
        <strain evidence="2 3">AG-77</strain>
    </source>
</reference>
<dbReference type="EMBL" id="KV442281">
    <property type="protein sequence ID" value="OAQ22039.1"/>
    <property type="molecule type" value="Genomic_DNA"/>
</dbReference>
<evidence type="ECO:0000313" key="3">
    <source>
        <dbReference type="Proteomes" id="UP000078512"/>
    </source>
</evidence>
<feature type="compositionally biased region" description="Basic and acidic residues" evidence="1">
    <location>
        <begin position="219"/>
        <end position="229"/>
    </location>
</feature>
<dbReference type="Proteomes" id="UP000078512">
    <property type="component" value="Unassembled WGS sequence"/>
</dbReference>
<dbReference type="AlphaFoldDB" id="A0A197JC44"/>
<feature type="region of interest" description="Disordered" evidence="1">
    <location>
        <begin position="169"/>
        <end position="254"/>
    </location>
</feature>
<gene>
    <name evidence="2" type="ORF">K457DRAFT_131521</name>
</gene>
<evidence type="ECO:0000313" key="2">
    <source>
        <dbReference type="EMBL" id="OAQ22039.1"/>
    </source>
</evidence>
<name>A0A197JC44_9FUNG</name>
<feature type="compositionally biased region" description="Pro residues" evidence="1">
    <location>
        <begin position="81"/>
        <end position="94"/>
    </location>
</feature>
<protein>
    <submittedName>
        <fullName evidence="2">Uncharacterized protein</fullName>
    </submittedName>
</protein>
<organism evidence="2 3">
    <name type="scientific">Linnemannia elongata AG-77</name>
    <dbReference type="NCBI Taxonomy" id="1314771"/>
    <lineage>
        <taxon>Eukaryota</taxon>
        <taxon>Fungi</taxon>
        <taxon>Fungi incertae sedis</taxon>
        <taxon>Mucoromycota</taxon>
        <taxon>Mortierellomycotina</taxon>
        <taxon>Mortierellomycetes</taxon>
        <taxon>Mortierellales</taxon>
        <taxon>Mortierellaceae</taxon>
        <taxon>Linnemannia</taxon>
    </lineage>
</organism>
<feature type="region of interest" description="Disordered" evidence="1">
    <location>
        <begin position="1"/>
        <end position="103"/>
    </location>
</feature>
<feature type="non-terminal residue" evidence="2">
    <location>
        <position position="493"/>
    </location>
</feature>
<feature type="compositionally biased region" description="Basic and acidic residues" evidence="1">
    <location>
        <begin position="475"/>
        <end position="493"/>
    </location>
</feature>
<sequence length="493" mass="53311">MAKKKGSKNEEPKSVSTRTLQLRDGKTIGRGGHIAPSSGHAAASSSVSNHHSDADEDDDADNNNNNDADEPYGRDSADDAPPSPHALPGYPQPGPEAGFAPRPGYQVYPAAPYGHPPGYTQTIPPGYPYYQMPQGPEPIHGYSLPITQYPPSSVYPYMQSSAGQHYLHPYPSYFPPPPHHQVSNGHSGPVAMSSSKKSKTKRQYSAKADPVPDPALDTIYHDHKMHEPQTSDGGIKANANPKAKPTVSSAPTDNHHKTIATAFKSIAVSPASGARPFPTPATTNPVAVLSDATVTMPTKSTITAIPGSFTSSSTGVQFYTMQDGNYYNTGGYDPTTFPDKSGNTVLACRHHWPAKGHKLCRGSDAVKFNCRLCLGLPLLNGVEPWKGRCLSWRMDAPDPLPETDCCPMIRYARRNRLIYDLFPDGELPSDFIEAWRYWAATHQSESPSPQRSPSDNGEGANGEGPSRPSVRTRQASREDIPHVDDGDDVDAHE</sequence>
<keyword evidence="3" id="KW-1185">Reference proteome</keyword>
<feature type="region of interest" description="Disordered" evidence="1">
    <location>
        <begin position="443"/>
        <end position="493"/>
    </location>
</feature>
<accession>A0A197JC44</accession>
<proteinExistence type="predicted"/>
<dbReference type="OrthoDB" id="10267846at2759"/>
<feature type="compositionally biased region" description="Low complexity" evidence="1">
    <location>
        <begin position="443"/>
        <end position="454"/>
    </location>
</feature>
<evidence type="ECO:0000256" key="1">
    <source>
        <dbReference type="SAM" id="MobiDB-lite"/>
    </source>
</evidence>